<reference evidence="13 14" key="1">
    <citation type="submission" date="2019-03" db="EMBL/GenBank/DDBJ databases">
        <title>The complete genome sequence of Swingsia_sp. F3b2 LMG30590(T).</title>
        <authorList>
            <person name="Chua K.-O."/>
            <person name="Chan K.-G."/>
            <person name="See-Too W.-S."/>
        </authorList>
    </citation>
    <scope>NUCLEOTIDE SEQUENCE [LARGE SCALE GENOMIC DNA]</scope>
    <source>
        <strain evidence="13 14">F3b2</strain>
    </source>
</reference>
<keyword evidence="6 10" id="KW-0812">Transmembrane</keyword>
<gene>
    <name evidence="13" type="ORF">E3E12_02975</name>
</gene>
<dbReference type="RefSeq" id="WP_141442996.1">
    <property type="nucleotide sequence ID" value="NZ_CP038231.1"/>
</dbReference>
<evidence type="ECO:0000256" key="9">
    <source>
        <dbReference type="ARBA" id="ARBA00023136"/>
    </source>
</evidence>
<dbReference type="GO" id="GO:0030288">
    <property type="term" value="C:outer membrane-bounded periplasmic space"/>
    <property type="evidence" value="ECO:0007669"/>
    <property type="project" value="InterPro"/>
</dbReference>
<dbReference type="EMBL" id="CP038231">
    <property type="protein sequence ID" value="QDH13335.1"/>
    <property type="molecule type" value="Genomic_DNA"/>
</dbReference>
<evidence type="ECO:0000256" key="8">
    <source>
        <dbReference type="ARBA" id="ARBA00022989"/>
    </source>
</evidence>
<feature type="compositionally biased region" description="Low complexity" evidence="11">
    <location>
        <begin position="119"/>
        <end position="140"/>
    </location>
</feature>
<dbReference type="GO" id="GO:0055085">
    <property type="term" value="P:transmembrane transport"/>
    <property type="evidence" value="ECO:0007669"/>
    <property type="project" value="InterPro"/>
</dbReference>
<dbReference type="PRINTS" id="PR01374">
    <property type="entry name" value="TONBPROTEIN"/>
</dbReference>
<organism evidence="13 14">
    <name type="scientific">Formicincola oecophyllae</name>
    <dbReference type="NCBI Taxonomy" id="2558361"/>
    <lineage>
        <taxon>Bacteria</taxon>
        <taxon>Pseudomonadati</taxon>
        <taxon>Pseudomonadota</taxon>
        <taxon>Alphaproteobacteria</taxon>
        <taxon>Acetobacterales</taxon>
        <taxon>Acetobacteraceae</taxon>
        <taxon>Formicincola</taxon>
    </lineage>
</organism>
<keyword evidence="8 10" id="KW-1133">Transmembrane helix</keyword>
<evidence type="ECO:0000256" key="5">
    <source>
        <dbReference type="ARBA" id="ARBA00022519"/>
    </source>
</evidence>
<sequence>MHSSYLAIQQRKPVDYVIAVAVAALALVIVILGLGEREVETIEPAHPPIETRIIQQAPATKQAAPPPPPPAMVEPPAAPFVPPPKIAPPPPPRAIQHVSHEKPPKVKTQTKLKPKAKTVSKAASASSSSDSAGKHSNSASGTPGGAAGDHSAGAVPINNVRPDYPDEAQEENREGTVTASCDISATGKPMHCRILSVKGGRDFADSAMEFLEHSGVRYQPAISNGQPVVEHNHVLHLDYTLDD</sequence>
<comment type="subcellular location">
    <subcellularLocation>
        <location evidence="1 10">Cell inner membrane</location>
        <topology evidence="1 10">Single-pass membrane protein</topology>
        <orientation evidence="1 10">Periplasmic side</orientation>
    </subcellularLocation>
</comment>
<evidence type="ECO:0000256" key="1">
    <source>
        <dbReference type="ARBA" id="ARBA00004383"/>
    </source>
</evidence>
<dbReference type="OrthoDB" id="7225042at2"/>
<dbReference type="NCBIfam" id="TIGR01352">
    <property type="entry name" value="tonB_Cterm"/>
    <property type="match status" value="1"/>
</dbReference>
<evidence type="ECO:0000256" key="11">
    <source>
        <dbReference type="SAM" id="MobiDB-lite"/>
    </source>
</evidence>
<name>A0A4Y6UB34_9PROT</name>
<dbReference type="Gene3D" id="3.30.1150.10">
    <property type="match status" value="1"/>
</dbReference>
<dbReference type="Proteomes" id="UP000318709">
    <property type="component" value="Chromosome"/>
</dbReference>
<dbReference type="AlphaFoldDB" id="A0A4Y6UB34"/>
<dbReference type="InterPro" id="IPR051045">
    <property type="entry name" value="TonB-dependent_transducer"/>
</dbReference>
<evidence type="ECO:0000256" key="3">
    <source>
        <dbReference type="ARBA" id="ARBA00022448"/>
    </source>
</evidence>
<keyword evidence="7 10" id="KW-0653">Protein transport</keyword>
<evidence type="ECO:0000259" key="12">
    <source>
        <dbReference type="PROSITE" id="PS52015"/>
    </source>
</evidence>
<keyword evidence="9 10" id="KW-0472">Membrane</keyword>
<evidence type="ECO:0000256" key="7">
    <source>
        <dbReference type="ARBA" id="ARBA00022927"/>
    </source>
</evidence>
<comment type="similarity">
    <text evidence="2 10">Belongs to the TonB family.</text>
</comment>
<feature type="region of interest" description="Disordered" evidence="11">
    <location>
        <begin position="57"/>
        <end position="175"/>
    </location>
</feature>
<proteinExistence type="inferred from homology"/>
<dbReference type="Pfam" id="PF03544">
    <property type="entry name" value="TonB_C"/>
    <property type="match status" value="1"/>
</dbReference>
<dbReference type="GO" id="GO:0015031">
    <property type="term" value="P:protein transport"/>
    <property type="evidence" value="ECO:0007669"/>
    <property type="project" value="UniProtKB-UniRule"/>
</dbReference>
<keyword evidence="14" id="KW-1185">Reference proteome</keyword>
<comment type="function">
    <text evidence="10">Interacts with outer membrane receptor proteins that carry out high-affinity binding and energy dependent uptake into the periplasmic space of specific substrates. It could act to transduce energy from the cytoplasmic membrane to specific energy-requiring processes in the outer membrane, resulting in the release into the periplasm of ligands bound by these outer membrane proteins.</text>
</comment>
<keyword evidence="10" id="KW-0735">Signal-anchor</keyword>
<keyword evidence="3 10" id="KW-0813">Transport</keyword>
<dbReference type="SUPFAM" id="SSF74653">
    <property type="entry name" value="TolA/TonB C-terminal domain"/>
    <property type="match status" value="1"/>
</dbReference>
<dbReference type="KEGG" id="swf:E3E12_02975"/>
<dbReference type="PANTHER" id="PTHR33446">
    <property type="entry name" value="PROTEIN TONB-RELATED"/>
    <property type="match status" value="1"/>
</dbReference>
<feature type="transmembrane region" description="Helical" evidence="10">
    <location>
        <begin position="16"/>
        <end position="35"/>
    </location>
</feature>
<protein>
    <recommendedName>
        <fullName evidence="10">Protein TonB</fullName>
    </recommendedName>
</protein>
<dbReference type="InterPro" id="IPR003538">
    <property type="entry name" value="TonB"/>
</dbReference>
<dbReference type="GO" id="GO:0005886">
    <property type="term" value="C:plasma membrane"/>
    <property type="evidence" value="ECO:0007669"/>
    <property type="project" value="UniProtKB-SubCell"/>
</dbReference>
<keyword evidence="4 10" id="KW-1003">Cell membrane</keyword>
<dbReference type="InterPro" id="IPR037682">
    <property type="entry name" value="TonB_C"/>
</dbReference>
<evidence type="ECO:0000313" key="13">
    <source>
        <dbReference type="EMBL" id="QDH13335.1"/>
    </source>
</evidence>
<feature type="compositionally biased region" description="Basic residues" evidence="11">
    <location>
        <begin position="108"/>
        <end position="118"/>
    </location>
</feature>
<accession>A0A4Y6UB34</accession>
<evidence type="ECO:0000256" key="2">
    <source>
        <dbReference type="ARBA" id="ARBA00006555"/>
    </source>
</evidence>
<feature type="compositionally biased region" description="Pro residues" evidence="11">
    <location>
        <begin position="64"/>
        <end position="93"/>
    </location>
</feature>
<evidence type="ECO:0000313" key="14">
    <source>
        <dbReference type="Proteomes" id="UP000318709"/>
    </source>
</evidence>
<evidence type="ECO:0000256" key="6">
    <source>
        <dbReference type="ARBA" id="ARBA00022692"/>
    </source>
</evidence>
<evidence type="ECO:0000256" key="4">
    <source>
        <dbReference type="ARBA" id="ARBA00022475"/>
    </source>
</evidence>
<dbReference type="PROSITE" id="PS52015">
    <property type="entry name" value="TONB_CTD"/>
    <property type="match status" value="1"/>
</dbReference>
<dbReference type="InterPro" id="IPR006260">
    <property type="entry name" value="TonB/TolA_C"/>
</dbReference>
<keyword evidence="5 10" id="KW-0997">Cell inner membrane</keyword>
<dbReference type="GO" id="GO:0015891">
    <property type="term" value="P:siderophore transport"/>
    <property type="evidence" value="ECO:0007669"/>
    <property type="project" value="InterPro"/>
</dbReference>
<evidence type="ECO:0000256" key="10">
    <source>
        <dbReference type="RuleBase" id="RU362123"/>
    </source>
</evidence>
<dbReference type="GO" id="GO:0031992">
    <property type="term" value="F:energy transducer activity"/>
    <property type="evidence" value="ECO:0007669"/>
    <property type="project" value="InterPro"/>
</dbReference>
<feature type="domain" description="TonB C-terminal" evidence="12">
    <location>
        <begin position="149"/>
        <end position="243"/>
    </location>
</feature>